<evidence type="ECO:0000256" key="5">
    <source>
        <dbReference type="SAM" id="Phobius"/>
    </source>
</evidence>
<keyword evidence="3 5" id="KW-1133">Transmembrane helix</keyword>
<feature type="transmembrane region" description="Helical" evidence="5">
    <location>
        <begin position="128"/>
        <end position="148"/>
    </location>
</feature>
<sequence length="320" mass="35978">MIRAVLLGLLSRSTQIVVGLLVLISGALVVLKIGLEPGSSIPYLQLLPKYAIFYPWVFATAIFAEISLLGFITSLSVLILSTKYVEKFWGYKEVLKFIFLVGTVTNFSTVIVVIIINVLRNDVLGMNLPLGGGISYYMGFLVVLKQVIPEHNVVLFKGLVNFRVKHFPFIALVSATLWSVIFKSFYPLLPSFFAFTVSYNYLRFFQSFYADSLLPTTNTATTGSRDLTIIRGDASDAFQFVKFFPEIMRPPLLIVIDRIYDISVLLSLIAPFDDDAIELSNLRLQSMSKQAEKMTQKGTSDADRRRQIALQVIEERANQQ</sequence>
<evidence type="ECO:0000313" key="7">
    <source>
        <dbReference type="Proteomes" id="UP001338582"/>
    </source>
</evidence>
<dbReference type="GO" id="GO:0005794">
    <property type="term" value="C:Golgi apparatus"/>
    <property type="evidence" value="ECO:0007669"/>
    <property type="project" value="TreeGrafter"/>
</dbReference>
<evidence type="ECO:0000256" key="4">
    <source>
        <dbReference type="ARBA" id="ARBA00023136"/>
    </source>
</evidence>
<evidence type="ECO:0000256" key="2">
    <source>
        <dbReference type="ARBA" id="ARBA00022692"/>
    </source>
</evidence>
<evidence type="ECO:0000313" key="6">
    <source>
        <dbReference type="EMBL" id="WPK23219.1"/>
    </source>
</evidence>
<gene>
    <name evidence="6" type="ORF">PUMCH_000447</name>
</gene>
<dbReference type="GO" id="GO:0016020">
    <property type="term" value="C:membrane"/>
    <property type="evidence" value="ECO:0007669"/>
    <property type="project" value="UniProtKB-SubCell"/>
</dbReference>
<dbReference type="EMBL" id="CP138894">
    <property type="protein sequence ID" value="WPK23219.1"/>
    <property type="molecule type" value="Genomic_DNA"/>
</dbReference>
<dbReference type="RefSeq" id="XP_062875606.1">
    <property type="nucleotide sequence ID" value="XM_063019536.1"/>
</dbReference>
<feature type="transmembrane region" description="Helical" evidence="5">
    <location>
        <begin position="169"/>
        <end position="189"/>
    </location>
</feature>
<dbReference type="AlphaFoldDB" id="A0AAX4H4G4"/>
<feature type="transmembrane region" description="Helical" evidence="5">
    <location>
        <begin position="94"/>
        <end position="116"/>
    </location>
</feature>
<dbReference type="GO" id="GO:0006890">
    <property type="term" value="P:retrograde vesicle-mediated transport, Golgi to endoplasmic reticulum"/>
    <property type="evidence" value="ECO:0007669"/>
    <property type="project" value="InterPro"/>
</dbReference>
<dbReference type="Proteomes" id="UP001338582">
    <property type="component" value="Chromosome 1"/>
</dbReference>
<dbReference type="GeneID" id="88171516"/>
<evidence type="ECO:0000256" key="1">
    <source>
        <dbReference type="ARBA" id="ARBA00004141"/>
    </source>
</evidence>
<dbReference type="Pfam" id="PF08551">
    <property type="entry name" value="DUF1751"/>
    <property type="match status" value="1"/>
</dbReference>
<keyword evidence="2 5" id="KW-0812">Transmembrane</keyword>
<evidence type="ECO:0008006" key="8">
    <source>
        <dbReference type="Google" id="ProtNLM"/>
    </source>
</evidence>
<feature type="transmembrane region" description="Helical" evidence="5">
    <location>
        <begin position="55"/>
        <end position="82"/>
    </location>
</feature>
<dbReference type="SMART" id="SM01160">
    <property type="entry name" value="DUF1751"/>
    <property type="match status" value="1"/>
</dbReference>
<organism evidence="6 7">
    <name type="scientific">Australozyma saopauloensis</name>
    <dbReference type="NCBI Taxonomy" id="291208"/>
    <lineage>
        <taxon>Eukaryota</taxon>
        <taxon>Fungi</taxon>
        <taxon>Dikarya</taxon>
        <taxon>Ascomycota</taxon>
        <taxon>Saccharomycotina</taxon>
        <taxon>Pichiomycetes</taxon>
        <taxon>Metschnikowiaceae</taxon>
        <taxon>Australozyma</taxon>
    </lineage>
</organism>
<dbReference type="KEGG" id="asau:88171516"/>
<dbReference type="PANTHER" id="PTHR13377">
    <property type="entry name" value="PLACENTAL PROTEIN 6"/>
    <property type="match status" value="1"/>
</dbReference>
<proteinExistence type="predicted"/>
<reference evidence="6 7" key="1">
    <citation type="submission" date="2023-10" db="EMBL/GenBank/DDBJ databases">
        <title>Draft Genome Sequence of Candida saopaulonensis from a very Premature Infant with Sepsis.</title>
        <authorList>
            <person name="Ning Y."/>
            <person name="Dai R."/>
            <person name="Xiao M."/>
            <person name="Xu Y."/>
            <person name="Yan Q."/>
            <person name="Zhang L."/>
        </authorList>
    </citation>
    <scope>NUCLEOTIDE SEQUENCE [LARGE SCALE GENOMIC DNA]</scope>
    <source>
        <strain evidence="6 7">19XY460</strain>
    </source>
</reference>
<dbReference type="PANTHER" id="PTHR13377:SF3">
    <property type="entry name" value="TRANSMEMBRANE PROTEIN 115"/>
    <property type="match status" value="1"/>
</dbReference>
<keyword evidence="7" id="KW-1185">Reference proteome</keyword>
<name>A0AAX4H4G4_9ASCO</name>
<comment type="subcellular location">
    <subcellularLocation>
        <location evidence="1">Membrane</location>
        <topology evidence="1">Multi-pass membrane protein</topology>
    </subcellularLocation>
</comment>
<keyword evidence="4 5" id="KW-0472">Membrane</keyword>
<evidence type="ECO:0000256" key="3">
    <source>
        <dbReference type="ARBA" id="ARBA00022989"/>
    </source>
</evidence>
<protein>
    <recommendedName>
        <fullName evidence="8">DUF1751-domain-containing protein</fullName>
    </recommendedName>
</protein>
<dbReference type="InterPro" id="IPR013861">
    <property type="entry name" value="TMEM115/Pdh1/Rbl19"/>
</dbReference>
<accession>A0AAX4H4G4</accession>
<feature type="transmembrane region" description="Helical" evidence="5">
    <location>
        <begin position="16"/>
        <end position="35"/>
    </location>
</feature>